<dbReference type="SUPFAM" id="SSF52540">
    <property type="entry name" value="P-loop containing nucleoside triphosphate hydrolases"/>
    <property type="match status" value="2"/>
</dbReference>
<evidence type="ECO:0000256" key="1">
    <source>
        <dbReference type="ARBA" id="ARBA00004123"/>
    </source>
</evidence>
<organism evidence="15 16">
    <name type="scientific">Gymnopilus dilepis</name>
    <dbReference type="NCBI Taxonomy" id="231916"/>
    <lineage>
        <taxon>Eukaryota</taxon>
        <taxon>Fungi</taxon>
        <taxon>Dikarya</taxon>
        <taxon>Basidiomycota</taxon>
        <taxon>Agaricomycotina</taxon>
        <taxon>Agaricomycetes</taxon>
        <taxon>Agaricomycetidae</taxon>
        <taxon>Agaricales</taxon>
        <taxon>Agaricineae</taxon>
        <taxon>Hymenogastraceae</taxon>
        <taxon>Gymnopilus</taxon>
    </lineage>
</organism>
<dbReference type="GO" id="GO:0016818">
    <property type="term" value="F:hydrolase activity, acting on acid anhydrides, in phosphorus-containing anhydrides"/>
    <property type="evidence" value="ECO:0007669"/>
    <property type="project" value="InterPro"/>
</dbReference>
<feature type="region of interest" description="Disordered" evidence="12">
    <location>
        <begin position="895"/>
        <end position="920"/>
    </location>
</feature>
<dbReference type="GO" id="GO:0008094">
    <property type="term" value="F:ATP-dependent activity, acting on DNA"/>
    <property type="evidence" value="ECO:0007669"/>
    <property type="project" value="TreeGrafter"/>
</dbReference>
<dbReference type="InterPro" id="IPR014905">
    <property type="entry name" value="HIRAN"/>
</dbReference>
<comment type="similarity">
    <text evidence="2">Belongs to the SNF2/RAD54 helicase family.</text>
</comment>
<feature type="region of interest" description="Disordered" evidence="12">
    <location>
        <begin position="299"/>
        <end position="331"/>
    </location>
</feature>
<dbReference type="Gene3D" id="3.30.70.2330">
    <property type="match status" value="1"/>
</dbReference>
<dbReference type="InterPro" id="IPR038718">
    <property type="entry name" value="SNF2-like_sf"/>
</dbReference>
<keyword evidence="16" id="KW-1185">Reference proteome</keyword>
<dbReference type="PROSITE" id="PS00518">
    <property type="entry name" value="ZF_RING_1"/>
    <property type="match status" value="1"/>
</dbReference>
<dbReference type="InterPro" id="IPR050628">
    <property type="entry name" value="SNF2_RAD54_helicase_TF"/>
</dbReference>
<dbReference type="GO" id="GO:0006281">
    <property type="term" value="P:DNA repair"/>
    <property type="evidence" value="ECO:0007669"/>
    <property type="project" value="TreeGrafter"/>
</dbReference>
<evidence type="ECO:0000256" key="12">
    <source>
        <dbReference type="SAM" id="MobiDB-lite"/>
    </source>
</evidence>
<evidence type="ECO:0000256" key="10">
    <source>
        <dbReference type="ARBA" id="ARBA00023242"/>
    </source>
</evidence>
<feature type="compositionally biased region" description="Low complexity" evidence="12">
    <location>
        <begin position="1044"/>
        <end position="1053"/>
    </location>
</feature>
<dbReference type="Pfam" id="PF13923">
    <property type="entry name" value="zf-C3HC4_2"/>
    <property type="match status" value="1"/>
</dbReference>
<dbReference type="SMART" id="SM00910">
    <property type="entry name" value="HIRAN"/>
    <property type="match status" value="1"/>
</dbReference>
<feature type="domain" description="RING-type" evidence="13">
    <location>
        <begin position="848"/>
        <end position="887"/>
    </location>
</feature>
<dbReference type="InterPro" id="IPR027417">
    <property type="entry name" value="P-loop_NTPase"/>
</dbReference>
<dbReference type="PANTHER" id="PTHR45626:SF17">
    <property type="entry name" value="HELICASE-LIKE TRANSCRIPTION FACTOR"/>
    <property type="match status" value="1"/>
</dbReference>
<feature type="domain" description="Helicase ATP-binding" evidence="14">
    <location>
        <begin position="481"/>
        <end position="682"/>
    </location>
</feature>
<dbReference type="InParanoid" id="A0A409VHD5"/>
<dbReference type="Gene3D" id="3.40.50.10810">
    <property type="entry name" value="Tandem AAA-ATPase domain"/>
    <property type="match status" value="1"/>
</dbReference>
<reference evidence="15 16" key="1">
    <citation type="journal article" date="2018" name="Evol. Lett.">
        <title>Horizontal gene cluster transfer increased hallucinogenic mushroom diversity.</title>
        <authorList>
            <person name="Reynolds H.T."/>
            <person name="Vijayakumar V."/>
            <person name="Gluck-Thaler E."/>
            <person name="Korotkin H.B."/>
            <person name="Matheny P.B."/>
            <person name="Slot J.C."/>
        </authorList>
    </citation>
    <scope>NUCLEOTIDE SEQUENCE [LARGE SCALE GENOMIC DNA]</scope>
    <source>
        <strain evidence="15 16">SRW20</strain>
    </source>
</reference>
<evidence type="ECO:0000256" key="2">
    <source>
        <dbReference type="ARBA" id="ARBA00007025"/>
    </source>
</evidence>
<dbReference type="InterPro" id="IPR001841">
    <property type="entry name" value="Znf_RING"/>
</dbReference>
<feature type="compositionally biased region" description="Acidic residues" evidence="12">
    <location>
        <begin position="1016"/>
        <end position="1043"/>
    </location>
</feature>
<feature type="compositionally biased region" description="Low complexity" evidence="12">
    <location>
        <begin position="159"/>
        <end position="170"/>
    </location>
</feature>
<dbReference type="InterPro" id="IPR049730">
    <property type="entry name" value="SNF2/RAD54-like_C"/>
</dbReference>
<evidence type="ECO:0000256" key="9">
    <source>
        <dbReference type="ARBA" id="ARBA00022840"/>
    </source>
</evidence>
<dbReference type="GO" id="GO:0003676">
    <property type="term" value="F:nucleic acid binding"/>
    <property type="evidence" value="ECO:0007669"/>
    <property type="project" value="InterPro"/>
</dbReference>
<keyword evidence="3" id="KW-0479">Metal-binding</keyword>
<dbReference type="OrthoDB" id="448448at2759"/>
<dbReference type="SMART" id="SM00184">
    <property type="entry name" value="RING"/>
    <property type="match status" value="1"/>
</dbReference>
<feature type="compositionally biased region" description="Polar residues" evidence="12">
    <location>
        <begin position="991"/>
        <end position="1003"/>
    </location>
</feature>
<evidence type="ECO:0000313" key="16">
    <source>
        <dbReference type="Proteomes" id="UP000284706"/>
    </source>
</evidence>
<name>A0A409VHD5_9AGAR</name>
<dbReference type="STRING" id="231916.A0A409VHD5"/>
<dbReference type="GO" id="GO:0005524">
    <property type="term" value="F:ATP binding"/>
    <property type="evidence" value="ECO:0007669"/>
    <property type="project" value="UniProtKB-KW"/>
</dbReference>
<accession>A0A409VHD5</accession>
<feature type="region of interest" description="Disordered" evidence="12">
    <location>
        <begin position="125"/>
        <end position="175"/>
    </location>
</feature>
<dbReference type="InterPro" id="IPR001650">
    <property type="entry name" value="Helicase_C-like"/>
</dbReference>
<dbReference type="PROSITE" id="PS50089">
    <property type="entry name" value="ZF_RING_2"/>
    <property type="match status" value="1"/>
</dbReference>
<evidence type="ECO:0000256" key="11">
    <source>
        <dbReference type="PROSITE-ProRule" id="PRU00175"/>
    </source>
</evidence>
<evidence type="ECO:0000256" key="4">
    <source>
        <dbReference type="ARBA" id="ARBA00022741"/>
    </source>
</evidence>
<dbReference type="InterPro" id="IPR013083">
    <property type="entry name" value="Znf_RING/FYVE/PHD"/>
</dbReference>
<dbReference type="Pfam" id="PF00176">
    <property type="entry name" value="SNF2-rel_dom"/>
    <property type="match status" value="1"/>
</dbReference>
<dbReference type="Pfam" id="PF08797">
    <property type="entry name" value="HIRAN"/>
    <property type="match status" value="1"/>
</dbReference>
<gene>
    <name evidence="15" type="ORF">CVT26_000316</name>
</gene>
<dbReference type="InterPro" id="IPR014001">
    <property type="entry name" value="Helicase_ATP-bd"/>
</dbReference>
<keyword evidence="6" id="KW-0378">Hydrolase</keyword>
<evidence type="ECO:0000313" key="15">
    <source>
        <dbReference type="EMBL" id="PPQ65684.1"/>
    </source>
</evidence>
<dbReference type="CDD" id="cd18793">
    <property type="entry name" value="SF2_C_SNF"/>
    <property type="match status" value="1"/>
</dbReference>
<keyword evidence="10" id="KW-0539">Nucleus</keyword>
<evidence type="ECO:0000256" key="5">
    <source>
        <dbReference type="ARBA" id="ARBA00022771"/>
    </source>
</evidence>
<proteinExistence type="inferred from homology"/>
<evidence type="ECO:0000259" key="14">
    <source>
        <dbReference type="PROSITE" id="PS51192"/>
    </source>
</evidence>
<comment type="subcellular location">
    <subcellularLocation>
        <location evidence="1">Nucleus</location>
    </subcellularLocation>
</comment>
<dbReference type="Gene3D" id="3.30.40.10">
    <property type="entry name" value="Zinc/RING finger domain, C3HC4 (zinc finger)"/>
    <property type="match status" value="1"/>
</dbReference>
<comment type="caution">
    <text evidence="15">The sequence shown here is derived from an EMBL/GenBank/DDBJ whole genome shotgun (WGS) entry which is preliminary data.</text>
</comment>
<dbReference type="EMBL" id="NHYE01005648">
    <property type="protein sequence ID" value="PPQ65684.1"/>
    <property type="molecule type" value="Genomic_DNA"/>
</dbReference>
<evidence type="ECO:0000259" key="13">
    <source>
        <dbReference type="PROSITE" id="PS50089"/>
    </source>
</evidence>
<sequence length="1108" mass="121958">MSITHAVGVLQQELQGQVPCTRPVQGHFFARRHFALWPDDKERTRRDRRVASLASTSCSSANSLQLNENSRGCVTPDILAQLARVPERTISGIETLKPGDLNKVRTAISLKRVDPADIPASARVTVQSRTVATPASAQTQGKRTAAQAGLDRPSQIARPSLPSSSISAPSQDDPEDDVLEELYCTMNTNVVGIQYYRGMVGPGEEVLLVREPQNRYDSNAIQVKNIGNVQVGHLPKNVAAKLAPLLDRRAVTVEGVINDGNLGGSRGYTLSITLKIYAPSDKRRELEPQLIWATPHQRGFNNTTARSSAPARTTIPVPSLATPSLPTSSQRSLTAAQASAQHAEAVRKQQEAIQKAAELRQIINGLEKVDDEGRRGTLLDTLCSNEDVLNMPLYPNPPGTATGELKVDLLKHQVRAASSIYEDHLPDSLNHIQLQALQWCIDRENPVLPVKESEKPVQFWQFRAVGNQKYYYNLATKTPQSNPPPLGRGALCADAMGLGKTLTMLALILATKKDVDDGFSNSTLIVVPLSILSNWEKQIADHCVPGALTHCVYYGSGRGLSATELQKYDVVITTYQTVSGEHDEASATESGPSKKKKKAEKNLFEVAWKVRSHRYRIFLLRKLLTTYKRIILDEGHTIRNPKTKMAKAVVALKASRRWVLTGTPIVCINSPRDLGSILTFLKICRPLDDEDFFKRLLLRPLKNGEAGGAELLKALMSHICIRRTKEMQDSQGKPIIELPPVEWIKVPVALHEDARRLYDEVEKLSQQRVQTALAGQSAAVVQSNILSMLTRMRQIALHPGLVPANYLDQLRSGDATMGPVTKAVELTPEEKYRLQSLLAQAIEDCEECPICFQVLSNESRITTCAHTFCFACINEILSRDPKCPLDRRALTMADLIEPPPPTDLTQKPYPTEGSESLSGSPSAKIEQLIHLLKLTPQTEKSLVFSQFTTFIDKVAEALEEAGIPFVRFDGKMSAKRRQEAIARFSVPIQEASPTPGSPIQPSTRKARSTRPATLDFESEIYGDDSGSDDDFVMSDNDDADADADANFSADESAPSQTKRIAKGKGKEKEKNDITYESSDENPRVMLLSLKAGALGLNLTVANNVYLWV</sequence>
<feature type="region of interest" description="Disordered" evidence="12">
    <location>
        <begin position="988"/>
        <end position="1078"/>
    </location>
</feature>
<dbReference type="InterPro" id="IPR017907">
    <property type="entry name" value="Znf_RING_CS"/>
</dbReference>
<evidence type="ECO:0000256" key="7">
    <source>
        <dbReference type="ARBA" id="ARBA00022806"/>
    </source>
</evidence>
<dbReference type="GO" id="GO:0008270">
    <property type="term" value="F:zinc ion binding"/>
    <property type="evidence" value="ECO:0007669"/>
    <property type="project" value="UniProtKB-KW"/>
</dbReference>
<evidence type="ECO:0000256" key="3">
    <source>
        <dbReference type="ARBA" id="ARBA00022723"/>
    </source>
</evidence>
<dbReference type="InterPro" id="IPR000330">
    <property type="entry name" value="SNF2_N"/>
</dbReference>
<dbReference type="Proteomes" id="UP000284706">
    <property type="component" value="Unassembled WGS sequence"/>
</dbReference>
<evidence type="ECO:0000256" key="6">
    <source>
        <dbReference type="ARBA" id="ARBA00022801"/>
    </source>
</evidence>
<dbReference type="Pfam" id="PF00271">
    <property type="entry name" value="Helicase_C"/>
    <property type="match status" value="1"/>
</dbReference>
<keyword evidence="7" id="KW-0347">Helicase</keyword>
<dbReference type="SUPFAM" id="SSF57850">
    <property type="entry name" value="RING/U-box"/>
    <property type="match status" value="1"/>
</dbReference>
<keyword evidence="4" id="KW-0547">Nucleotide-binding</keyword>
<dbReference type="AlphaFoldDB" id="A0A409VHD5"/>
<protein>
    <recommendedName>
        <fullName evidence="17">RING-type domain-containing protein</fullName>
    </recommendedName>
</protein>
<evidence type="ECO:0000256" key="8">
    <source>
        <dbReference type="ARBA" id="ARBA00022833"/>
    </source>
</evidence>
<dbReference type="GO" id="GO:0005634">
    <property type="term" value="C:nucleus"/>
    <property type="evidence" value="ECO:0007669"/>
    <property type="project" value="UniProtKB-SubCell"/>
</dbReference>
<feature type="compositionally biased region" description="Polar residues" evidence="12">
    <location>
        <begin position="125"/>
        <end position="142"/>
    </location>
</feature>
<dbReference type="PANTHER" id="PTHR45626">
    <property type="entry name" value="TRANSCRIPTION TERMINATION FACTOR 2-RELATED"/>
    <property type="match status" value="1"/>
</dbReference>
<feature type="compositionally biased region" description="Low complexity" evidence="12">
    <location>
        <begin position="303"/>
        <end position="331"/>
    </location>
</feature>
<feature type="compositionally biased region" description="Basic and acidic residues" evidence="12">
    <location>
        <begin position="1064"/>
        <end position="1073"/>
    </location>
</feature>
<dbReference type="Gene3D" id="3.40.50.300">
    <property type="entry name" value="P-loop containing nucleotide triphosphate hydrolases"/>
    <property type="match status" value="1"/>
</dbReference>
<dbReference type="SMART" id="SM00487">
    <property type="entry name" value="DEXDc"/>
    <property type="match status" value="1"/>
</dbReference>
<evidence type="ECO:0008006" key="17">
    <source>
        <dbReference type="Google" id="ProtNLM"/>
    </source>
</evidence>
<keyword evidence="8" id="KW-0862">Zinc</keyword>
<keyword evidence="5 11" id="KW-0863">Zinc-finger</keyword>
<dbReference type="GO" id="GO:0004386">
    <property type="term" value="F:helicase activity"/>
    <property type="evidence" value="ECO:0007669"/>
    <property type="project" value="UniProtKB-KW"/>
</dbReference>
<dbReference type="PROSITE" id="PS51192">
    <property type="entry name" value="HELICASE_ATP_BIND_1"/>
    <property type="match status" value="1"/>
</dbReference>
<keyword evidence="9" id="KW-0067">ATP-binding</keyword>